<evidence type="ECO:0000256" key="1">
    <source>
        <dbReference type="ARBA" id="ARBA00010587"/>
    </source>
</evidence>
<dbReference type="Gene3D" id="1.20.120.50">
    <property type="entry name" value="Hemerythrin-like"/>
    <property type="match status" value="1"/>
</dbReference>
<dbReference type="EMBL" id="LVJZ01000003">
    <property type="protein sequence ID" value="ODB95994.1"/>
    <property type="molecule type" value="Genomic_DNA"/>
</dbReference>
<dbReference type="InterPro" id="IPR016131">
    <property type="entry name" value="Haemerythrin_Fe_BS"/>
</dbReference>
<dbReference type="InterPro" id="IPR012827">
    <property type="entry name" value="Hemerythrin_metal-bd"/>
</dbReference>
<evidence type="ECO:0000256" key="4">
    <source>
        <dbReference type="ARBA" id="ARBA00023004"/>
    </source>
</evidence>
<dbReference type="CDD" id="cd12107">
    <property type="entry name" value="Hemerythrin"/>
    <property type="match status" value="1"/>
</dbReference>
<dbReference type="AlphaFoldDB" id="A0A1E2UN71"/>
<dbReference type="InterPro" id="IPR050669">
    <property type="entry name" value="Hemerythrin"/>
</dbReference>
<comment type="caution">
    <text evidence="6">The sequence shown here is derived from an EMBL/GenBank/DDBJ whole genome shotgun (WGS) entry which is preliminary data.</text>
</comment>
<dbReference type="PROSITE" id="PS00550">
    <property type="entry name" value="HEMERYTHRINS"/>
    <property type="match status" value="1"/>
</dbReference>
<dbReference type="NCBIfam" id="TIGR02481">
    <property type="entry name" value="hemeryth_dom"/>
    <property type="match status" value="1"/>
</dbReference>
<dbReference type="PANTHER" id="PTHR37164:SF1">
    <property type="entry name" value="BACTERIOHEMERYTHRIN"/>
    <property type="match status" value="1"/>
</dbReference>
<keyword evidence="7" id="KW-1185">Reference proteome</keyword>
<accession>A0A1E2UN71</accession>
<dbReference type="GO" id="GO:0005344">
    <property type="term" value="F:oxygen carrier activity"/>
    <property type="evidence" value="ECO:0007669"/>
    <property type="project" value="UniProtKB-KW"/>
</dbReference>
<proteinExistence type="inferred from homology"/>
<evidence type="ECO:0000313" key="7">
    <source>
        <dbReference type="Proteomes" id="UP000094849"/>
    </source>
</evidence>
<sequence length="145" mass="16980">MSKYQLPIVASDQIPLVELEVMNQVHREEVEMINQLGTLLINGLEVEPEIEKISHSLMAWIDHTQEHFEGENKMMMEHGFPAYPVHKGEHDQVLSGLESLQAQWLTEFNLEALADFIFIEWRNWFDSHVKTMDMVTAQFLGRFIR</sequence>
<evidence type="ECO:0000256" key="3">
    <source>
        <dbReference type="ARBA" id="ARBA00022723"/>
    </source>
</evidence>
<protein>
    <recommendedName>
        <fullName evidence="5">Hemerythrin-like domain-containing protein</fullName>
    </recommendedName>
</protein>
<dbReference type="Proteomes" id="UP000094849">
    <property type="component" value="Unassembled WGS sequence"/>
</dbReference>
<keyword evidence="4" id="KW-0408">Iron</keyword>
<reference evidence="6 7" key="1">
    <citation type="submission" date="2016-03" db="EMBL/GenBank/DDBJ databases">
        <title>Chemosynthetic sulphur-oxidizing symbionts of marine invertebrate animals are capable of nitrogen fixation.</title>
        <authorList>
            <person name="Petersen J.M."/>
            <person name="Kemper A."/>
            <person name="Gruber-Vodicka H."/>
            <person name="Cardini U."/>
            <person name="Geest Mvander."/>
            <person name="Kleiner M."/>
            <person name="Bulgheresi S."/>
            <person name="Fussmann M."/>
            <person name="Herbold C."/>
            <person name="Seah B.K.B."/>
            <person name="Antony C.Paul."/>
            <person name="Liu D."/>
            <person name="Belitz A."/>
            <person name="Weber M."/>
        </authorList>
    </citation>
    <scope>NUCLEOTIDE SEQUENCE [LARGE SCALE GENOMIC DNA]</scope>
    <source>
        <strain evidence="6">G_D</strain>
    </source>
</reference>
<comment type="similarity">
    <text evidence="1">Belongs to the hemerythrin family.</text>
</comment>
<dbReference type="SUPFAM" id="SSF47188">
    <property type="entry name" value="Hemerythrin-like"/>
    <property type="match status" value="1"/>
</dbReference>
<evidence type="ECO:0000259" key="5">
    <source>
        <dbReference type="Pfam" id="PF01814"/>
    </source>
</evidence>
<dbReference type="Pfam" id="PF01814">
    <property type="entry name" value="Hemerythrin"/>
    <property type="match status" value="1"/>
</dbReference>
<dbReference type="InterPro" id="IPR035938">
    <property type="entry name" value="Hemerythrin-like_sf"/>
</dbReference>
<name>A0A1E2UN71_9GAMM</name>
<keyword evidence="2" id="KW-0813">Transport</keyword>
<gene>
    <name evidence="6" type="ORF">A3196_04010</name>
</gene>
<evidence type="ECO:0000256" key="2">
    <source>
        <dbReference type="ARBA" id="ARBA00022621"/>
    </source>
</evidence>
<organism evidence="6 7">
    <name type="scientific">Candidatus Thiodiazotropha endoloripes</name>
    <dbReference type="NCBI Taxonomy" id="1818881"/>
    <lineage>
        <taxon>Bacteria</taxon>
        <taxon>Pseudomonadati</taxon>
        <taxon>Pseudomonadota</taxon>
        <taxon>Gammaproteobacteria</taxon>
        <taxon>Chromatiales</taxon>
        <taxon>Sedimenticolaceae</taxon>
        <taxon>Candidatus Thiodiazotropha</taxon>
    </lineage>
</organism>
<dbReference type="RefSeq" id="WP_069003236.1">
    <property type="nucleotide sequence ID" value="NZ_LVJX01000004.1"/>
</dbReference>
<keyword evidence="3" id="KW-0479">Metal-binding</keyword>
<evidence type="ECO:0000313" key="6">
    <source>
        <dbReference type="EMBL" id="ODB95994.1"/>
    </source>
</evidence>
<feature type="domain" description="Hemerythrin-like" evidence="5">
    <location>
        <begin position="19"/>
        <end position="135"/>
    </location>
</feature>
<dbReference type="PANTHER" id="PTHR37164">
    <property type="entry name" value="BACTERIOHEMERYTHRIN"/>
    <property type="match status" value="1"/>
</dbReference>
<dbReference type="GO" id="GO:0046872">
    <property type="term" value="F:metal ion binding"/>
    <property type="evidence" value="ECO:0007669"/>
    <property type="project" value="UniProtKB-KW"/>
</dbReference>
<dbReference type="STRING" id="1818881.A3196_04010"/>
<keyword evidence="2" id="KW-0561">Oxygen transport</keyword>
<dbReference type="InterPro" id="IPR012312">
    <property type="entry name" value="Hemerythrin-like"/>
</dbReference>